<keyword evidence="1" id="KW-0833">Ubl conjugation pathway</keyword>
<proteinExistence type="predicted"/>
<gene>
    <name evidence="3" type="ORF">BDEG_21865</name>
</gene>
<dbReference type="Pfam" id="PF10471">
    <property type="entry name" value="ANAPC_CDC26"/>
    <property type="match status" value="1"/>
</dbReference>
<dbReference type="AlphaFoldDB" id="A0A177WDR8"/>
<protein>
    <submittedName>
        <fullName evidence="3">Uncharacterized protein</fullName>
    </submittedName>
</protein>
<name>A0A177WDR8_BATDL</name>
<evidence type="ECO:0000313" key="3">
    <source>
        <dbReference type="EMBL" id="OAJ37895.1"/>
    </source>
</evidence>
<dbReference type="VEuPathDB" id="FungiDB:BDEG_21865"/>
<feature type="region of interest" description="Disordered" evidence="2">
    <location>
        <begin position="84"/>
        <end position="132"/>
    </location>
</feature>
<dbReference type="GO" id="GO:0005680">
    <property type="term" value="C:anaphase-promoting complex"/>
    <property type="evidence" value="ECO:0007669"/>
    <property type="project" value="InterPro"/>
</dbReference>
<dbReference type="Proteomes" id="UP000077115">
    <property type="component" value="Unassembled WGS sequence"/>
</dbReference>
<accession>A0A177WDR8</accession>
<sequence>MGKNLLNTISVAARFAFQKTQSKTKEQENSHEQANQTHITWTDIWISFYLNSHPVISCNMLRRLPTSITLTQADITELDQLREKQANEKGSCQSERNQDKSAPSVLDRTVALNSANAEKQHKTRDRIGLVHP</sequence>
<evidence type="ECO:0000256" key="2">
    <source>
        <dbReference type="SAM" id="MobiDB-lite"/>
    </source>
</evidence>
<reference evidence="3 4" key="1">
    <citation type="submission" date="2006-10" db="EMBL/GenBank/DDBJ databases">
        <title>The Genome Sequence of Batrachochytrium dendrobatidis JEL423.</title>
        <authorList>
            <consortium name="The Broad Institute Genome Sequencing Platform"/>
            <person name="Birren B."/>
            <person name="Lander E."/>
            <person name="Galagan J."/>
            <person name="Cuomo C."/>
            <person name="Devon K."/>
            <person name="Jaffe D."/>
            <person name="Butler J."/>
            <person name="Alvarez P."/>
            <person name="Gnerre S."/>
            <person name="Grabherr M."/>
            <person name="Kleber M."/>
            <person name="Mauceli E."/>
            <person name="Brockman W."/>
            <person name="Young S."/>
            <person name="LaButti K."/>
            <person name="Sykes S."/>
            <person name="DeCaprio D."/>
            <person name="Crawford M."/>
            <person name="Koehrsen M."/>
            <person name="Engels R."/>
            <person name="Montgomery P."/>
            <person name="Pearson M."/>
            <person name="Howarth C."/>
            <person name="Larson L."/>
            <person name="White J."/>
            <person name="O'Leary S."/>
            <person name="Kodira C."/>
            <person name="Zeng Q."/>
            <person name="Yandava C."/>
            <person name="Alvarado L."/>
            <person name="Longcore J."/>
            <person name="James T."/>
        </authorList>
    </citation>
    <scope>NUCLEOTIDE SEQUENCE [LARGE SCALE GENOMIC DNA]</scope>
    <source>
        <strain evidence="3 4">JEL423</strain>
    </source>
</reference>
<dbReference type="InterPro" id="IPR018860">
    <property type="entry name" value="APC_suCDC26"/>
</dbReference>
<evidence type="ECO:0000313" key="4">
    <source>
        <dbReference type="Proteomes" id="UP000077115"/>
    </source>
</evidence>
<dbReference type="EMBL" id="DS022301">
    <property type="protein sequence ID" value="OAJ37895.1"/>
    <property type="molecule type" value="Genomic_DNA"/>
</dbReference>
<reference evidence="3 4" key="2">
    <citation type="submission" date="2016-05" db="EMBL/GenBank/DDBJ databases">
        <title>Lineage-specific infection strategies underlie the spectrum of fungal disease in amphibians.</title>
        <authorList>
            <person name="Cuomo C.A."/>
            <person name="Farrer R.A."/>
            <person name="James T."/>
            <person name="Longcore J."/>
            <person name="Birren B."/>
        </authorList>
    </citation>
    <scope>NUCLEOTIDE SEQUENCE [LARGE SCALE GENOMIC DNA]</scope>
    <source>
        <strain evidence="3 4">JEL423</strain>
    </source>
</reference>
<organism evidence="3 4">
    <name type="scientific">Batrachochytrium dendrobatidis (strain JEL423)</name>
    <dbReference type="NCBI Taxonomy" id="403673"/>
    <lineage>
        <taxon>Eukaryota</taxon>
        <taxon>Fungi</taxon>
        <taxon>Fungi incertae sedis</taxon>
        <taxon>Chytridiomycota</taxon>
        <taxon>Chytridiomycota incertae sedis</taxon>
        <taxon>Chytridiomycetes</taxon>
        <taxon>Rhizophydiales</taxon>
        <taxon>Rhizophydiales incertae sedis</taxon>
        <taxon>Batrachochytrium</taxon>
    </lineage>
</organism>
<evidence type="ECO:0000256" key="1">
    <source>
        <dbReference type="ARBA" id="ARBA00022786"/>
    </source>
</evidence>
<dbReference type="GO" id="GO:0031145">
    <property type="term" value="P:anaphase-promoting complex-dependent catabolic process"/>
    <property type="evidence" value="ECO:0007669"/>
    <property type="project" value="InterPro"/>
</dbReference>